<protein>
    <submittedName>
        <fullName evidence="2">Uncharacterized protein</fullName>
    </submittedName>
</protein>
<dbReference type="Proteomes" id="UP000199428">
    <property type="component" value="Unassembled WGS sequence"/>
</dbReference>
<feature type="region of interest" description="Disordered" evidence="1">
    <location>
        <begin position="197"/>
        <end position="228"/>
    </location>
</feature>
<evidence type="ECO:0000313" key="2">
    <source>
        <dbReference type="EMBL" id="SCZ79937.1"/>
    </source>
</evidence>
<evidence type="ECO:0000256" key="1">
    <source>
        <dbReference type="SAM" id="MobiDB-lite"/>
    </source>
</evidence>
<dbReference type="AlphaFoldDB" id="A0A1G5S1D1"/>
<dbReference type="EMBL" id="FMWK01000011">
    <property type="protein sequence ID" value="SCZ79937.1"/>
    <property type="molecule type" value="Genomic_DNA"/>
</dbReference>
<accession>A0A1G5S1D1</accession>
<name>A0A1G5S1D1_PSEXY</name>
<dbReference type="RefSeq" id="WP_090163213.1">
    <property type="nucleotide sequence ID" value="NZ_FMWK01000011.1"/>
</dbReference>
<reference evidence="2 3" key="1">
    <citation type="submission" date="2016-10" db="EMBL/GenBank/DDBJ databases">
        <authorList>
            <person name="de Groot N.N."/>
        </authorList>
    </citation>
    <scope>NUCLEOTIDE SEQUENCE [LARGE SCALE GENOMIC DNA]</scope>
    <source>
        <strain evidence="2 3">DSM 10317</strain>
    </source>
</reference>
<gene>
    <name evidence="2" type="ORF">SAMN02910350_02028</name>
</gene>
<sequence length="370" mass="43136">MMKINTYKISYSSESLKNKSNYNLDLDKAKVEAPVLLTEAKNKNVSVSISNEGQKRLEMNQNVPSVENQSDSSLENFNTEEKKKDAYTEYMERMNAVLGKIGKGETVSQKDREWLDGELNSIVSGHYNNLVNMKFERQDVLEALSENMAQRRRMMFDMLKEIEANDNVFQQNFAFLQDEFEIKDKEELVEKLTEALELEEEEEAQAEESEEEVSEEEVDENVEPISLNHDSLENEKRADKQIRQTKEQIDFIGEQSKKEEADSKFYSDMVNSSYDNIMKMVNSSEFSYEDKANAAKDFMKKSYEGTVEKEKSRIKAEFDKETVRIATRFFRQHNDIGEVLKRNRYKVNYISQDIAQALLIHKRNGESMAY</sequence>
<proteinExistence type="predicted"/>
<feature type="compositionally biased region" description="Acidic residues" evidence="1">
    <location>
        <begin position="197"/>
        <end position="222"/>
    </location>
</feature>
<organism evidence="2 3">
    <name type="scientific">Pseudobutyrivibrio xylanivorans</name>
    <dbReference type="NCBI Taxonomy" id="185007"/>
    <lineage>
        <taxon>Bacteria</taxon>
        <taxon>Bacillati</taxon>
        <taxon>Bacillota</taxon>
        <taxon>Clostridia</taxon>
        <taxon>Lachnospirales</taxon>
        <taxon>Lachnospiraceae</taxon>
        <taxon>Pseudobutyrivibrio</taxon>
    </lineage>
</organism>
<evidence type="ECO:0000313" key="3">
    <source>
        <dbReference type="Proteomes" id="UP000199428"/>
    </source>
</evidence>